<sequence length="1934" mass="204538">MAGVELANAWVNIIPNTSKIAPQIKSAFGEVEPAVQKKGSSIGTGLSNAMGKALKVGAASVGVAAGAALGGAITKGFGRLTAIEGAQAKLRGLGSDANEVSSIMDNALAAVKGTANGLGEAATVSAQMVAAGIKPGQQLEQTLKTVGDTAAIAGRSMEDVGLIFGSVAARGKLQGDDMLQLMSAGVPVLQLLAEETGKTSQEVSDMVSNGEIDFATFERAMRNGVGGAALEMGNTFQGALANMGAAMGRFGATLLQPFYDSAPALMTSVGGIFDAMGDAVAPAMEQIGKLLAPAFESLGKIIDTSVAPAMADFARWLGDVAVKVTEVAVDPENWRTLGDLFGSLRDTAADMGPSLGNLAASFAQITASISVATWQALAAVLNALAPLITTLLVPLVEQVANIAAQNPGAVQAIVAAFLGFKAVSSIAGPVGTAVTTIKNLGGAAKFAHTAFKGASLGEGMLNIMAGAKSANPVVAKMGTSMAGAGTKMAKGSMAASGVGKAFSMIGRAAMTVIRFINPWVAGFTLVTGALTLFFTKTETGRAMWESFTQALATGWDWVVEKFQAGIEWISTTFGPVFSQIGDTISGAWDATVEKVSGAIARVKEIISGALTFWQTGETTDFAAALGIGEDSPLFTALTFLRDKFIEVKDFAIEAWGRMQEKWAEFTTGFGQFYETWIVPVIVFFQVALQTLQEIATVVFDALTVAWEALGTAFSFVWDNVIKPVFEFFQNLVMAWWTVVTTVFTAIAEIVNTVLVGAFNVLSTVISAVWNDVIKPVFDTFMQVASVVFPAIAGIVGTVVGAAFRTMGDVISSVWNGVIRPAWEVMRTVFGIVADVLTGNFSNLGNRFSELGQRIRALVVGVFTVAFNILRSVVTNSLNAAKAVIGIFKQAVISMVNISKEKINSLVAGFQAMPGRIKAAFAGAGSWLLDAGRSIISGLAQGVRNAAGMVEDAVRAVIPDNLERFVPGLYLGGVVPAFARGGVLPNVPGFTRNDRDPILGWSKEKKQPIARVEPGEFIVNRDATKKYGRLLAAINGGKFDGTKGDFGLPGYAKGGVVTARQMIDFALGKSVNGHQASRPLQGAPYVFGGSNWGDCSGTTSAFAALAVGMNPFPRKYFTGDEGAWLSGHGYSPGVGPKKNSYAVSFYNGGPGGGHTAASIYDSNGRETRIEMGGSPSMGHFNTGVGATHSMFTDRFHIPLKSAAGQALADGKVVGTSTKGVTVDAGEGNKFQAETIDWGEASKYGTDWEKENRRRKNLRRWSAGIFDTGGILKPGNIAINASGKPERVLDPRLTVAVEKVAKVSPALAKSMENLANVNWSGVGTEIAVAFNGGDAGNKNLAAAVGDRVAERITGYSSFAGAQYRSIQKGNKVQSYLENIGLTEGLGLADQIGSLIGIDGIKSTFGGVVGAFEDMEDAASAEVDASDAVKQAEKNLARARKEGSPEDVQKAEDDLAKARGAVQVASVAMGQAQVAMMVELASLAITLVKGVFKFIEGKIQDVMQAHVSAFKAVGSAMESVGKLDAEVLKLRESVTGLAVDQAMAQIELAAAARNVRMTQMDGITAQLEATKTLAEAQAAFDEQRKADMRLAAMGYDDLSLAYDRFRWGMLDANGDVMDQMAAWSDESHALYSELLAAQVNQQLVEKQAQRESLEAAYKHTLAVISLNDVTANLETAAKKLAVASSHAFGMDQVGATVGQRYAELMGEKASLQADQASLKTWLNPVNWFTTMPANQRRIKQIDQQLAQFQAMPEFKNVDQSALAEMDKAVKASGWMGFFGAGDKVDDLVKNSALGDASRALDQMEFENRLIDLQSEQDELRRKVEKNLSEVEYRKQLDPLETLIAGLEQERESNKTWAEYWRTDNENIRKSLADLAGHQADYAGELKRMSAEPNKVVQISGDTFSREQLEAAMEELGVRVERLERPRASASQVVASRR</sequence>
<proteinExistence type="predicted"/>
<keyword evidence="2" id="KW-1133">Transmembrane helix</keyword>
<feature type="transmembrane region" description="Helical" evidence="2">
    <location>
        <begin position="515"/>
        <end position="534"/>
    </location>
</feature>
<organism evidence="4">
    <name type="scientific">Corynebacterium phage HS03</name>
    <dbReference type="NCBI Taxonomy" id="3056390"/>
    <lineage>
        <taxon>Viruses</taxon>
    </lineage>
</organism>
<evidence type="ECO:0000259" key="3">
    <source>
        <dbReference type="Pfam" id="PF20155"/>
    </source>
</evidence>
<dbReference type="InterPro" id="IPR013491">
    <property type="entry name" value="Tape_meas_N"/>
</dbReference>
<feature type="domain" description="Tape measure protein N-terminal" evidence="3">
    <location>
        <begin position="80"/>
        <end position="250"/>
    </location>
</feature>
<evidence type="ECO:0000256" key="2">
    <source>
        <dbReference type="SAM" id="Phobius"/>
    </source>
</evidence>
<dbReference type="EMBL" id="OQ890313">
    <property type="protein sequence ID" value="WLJ25595.1"/>
    <property type="molecule type" value="Genomic_DNA"/>
</dbReference>
<feature type="coiled-coil region" evidence="1">
    <location>
        <begin position="1799"/>
        <end position="1826"/>
    </location>
</feature>
<feature type="transmembrane region" description="Helical" evidence="2">
    <location>
        <begin position="780"/>
        <end position="803"/>
    </location>
</feature>
<protein>
    <submittedName>
        <fullName evidence="4">Tail tape measure</fullName>
    </submittedName>
</protein>
<reference evidence="4" key="1">
    <citation type="submission" date="2023-04" db="EMBL/GenBank/DDBJ databases">
        <title>The human skin virome in hidradenitis suppurativa patients.</title>
        <authorList>
            <person name="Jansen D."/>
        </authorList>
    </citation>
    <scope>NUCLEOTIDE SEQUENCE</scope>
    <source>
        <strain evidence="4">VC1_JansenPhageC</strain>
    </source>
</reference>
<evidence type="ECO:0000313" key="4">
    <source>
        <dbReference type="EMBL" id="WLJ25595.1"/>
    </source>
</evidence>
<name>A0AA49X3E7_9VIRU</name>
<dbReference type="Pfam" id="PF20155">
    <property type="entry name" value="TMP_3"/>
    <property type="match status" value="1"/>
</dbReference>
<keyword evidence="1" id="KW-0175">Coiled coil</keyword>
<feature type="transmembrane region" description="Helical" evidence="2">
    <location>
        <begin position="732"/>
        <end position="760"/>
    </location>
</feature>
<keyword evidence="2" id="KW-0812">Transmembrane</keyword>
<dbReference type="NCBIfam" id="TIGR02675">
    <property type="entry name" value="tape_meas_nterm"/>
    <property type="match status" value="1"/>
</dbReference>
<evidence type="ECO:0000256" key="1">
    <source>
        <dbReference type="SAM" id="Coils"/>
    </source>
</evidence>
<accession>A0AA49X3E7</accession>
<keyword evidence="2" id="KW-0472">Membrane</keyword>